<sequence>MQRLAAVPGYKPLLAARIVSALMVWLDATVIFSLLAFHWGADATAAGVAASLFVLPVLVGGPFFGWLADRRNPVAMLFASYSARGITSLLLLIAPDLNVFVLLVMLKALANASALPPEQVMVRSMLGHAQLAANAGLMTAADQITKVCAPLIAAGATSLYGPMSGLWLSAGLSLLAIGCLVPLRDRAGPVAAQGTSARSALQLAPLMALLRGSHAVRVSFGCVFMLTATFGLYDPLLALFIKSQGLPVSTFGMLMSGTAAGAVCGALAFPRLYRWYGIRLAPPGLAVVGLTVLLPGVLAGSGSGMPEMLWLGLWGVNGCAYCLACLSQLVAIQQQCPRHCLGSVSATARSVQLAALVLAPLLGGVLGRKIGIPLVFALSGGLAIAGGWFWARCAQRGHAARQAEQSASPEQGGP</sequence>
<comment type="subcellular location">
    <subcellularLocation>
        <location evidence="1">Cell membrane</location>
        <topology evidence="1">Multi-pass membrane protein</topology>
    </subcellularLocation>
</comment>
<accession>A0A375JCH4</accession>
<feature type="transmembrane region" description="Helical" evidence="6">
    <location>
        <begin position="45"/>
        <end position="68"/>
    </location>
</feature>
<feature type="transmembrane region" description="Helical" evidence="6">
    <location>
        <begin position="253"/>
        <end position="273"/>
    </location>
</feature>
<evidence type="ECO:0000256" key="3">
    <source>
        <dbReference type="ARBA" id="ARBA00022692"/>
    </source>
</evidence>
<organism evidence="7 8">
    <name type="scientific">Cupriavidus taiwanensis</name>
    <dbReference type="NCBI Taxonomy" id="164546"/>
    <lineage>
        <taxon>Bacteria</taxon>
        <taxon>Pseudomonadati</taxon>
        <taxon>Pseudomonadota</taxon>
        <taxon>Betaproteobacteria</taxon>
        <taxon>Burkholderiales</taxon>
        <taxon>Burkholderiaceae</taxon>
        <taxon>Cupriavidus</taxon>
    </lineage>
</organism>
<dbReference type="AlphaFoldDB" id="A0A375JCH4"/>
<feature type="transmembrane region" description="Helical" evidence="6">
    <location>
        <begin position="215"/>
        <end position="233"/>
    </location>
</feature>
<evidence type="ECO:0000313" key="8">
    <source>
        <dbReference type="Proteomes" id="UP000256805"/>
    </source>
</evidence>
<evidence type="ECO:0000313" key="7">
    <source>
        <dbReference type="EMBL" id="SPS01256.1"/>
    </source>
</evidence>
<protein>
    <submittedName>
        <fullName evidence="7">Putative transporter, MFS family</fullName>
    </submittedName>
</protein>
<evidence type="ECO:0000256" key="6">
    <source>
        <dbReference type="SAM" id="Phobius"/>
    </source>
</evidence>
<dbReference type="PANTHER" id="PTHR23513">
    <property type="entry name" value="INTEGRAL MEMBRANE EFFLUX PROTEIN-RELATED"/>
    <property type="match status" value="1"/>
</dbReference>
<dbReference type="GO" id="GO:0022857">
    <property type="term" value="F:transmembrane transporter activity"/>
    <property type="evidence" value="ECO:0007669"/>
    <property type="project" value="InterPro"/>
</dbReference>
<evidence type="ECO:0000256" key="2">
    <source>
        <dbReference type="ARBA" id="ARBA00022475"/>
    </source>
</evidence>
<feature type="transmembrane region" description="Helical" evidence="6">
    <location>
        <begin position="12"/>
        <end position="39"/>
    </location>
</feature>
<feature type="transmembrane region" description="Helical" evidence="6">
    <location>
        <begin position="165"/>
        <end position="183"/>
    </location>
</feature>
<proteinExistence type="predicted"/>
<dbReference type="Gene3D" id="1.20.1250.20">
    <property type="entry name" value="MFS general substrate transporter like domains"/>
    <property type="match status" value="1"/>
</dbReference>
<evidence type="ECO:0000256" key="5">
    <source>
        <dbReference type="ARBA" id="ARBA00023136"/>
    </source>
</evidence>
<dbReference type="Proteomes" id="UP000256805">
    <property type="component" value="Unassembled WGS sequence"/>
</dbReference>
<keyword evidence="5 6" id="KW-0472">Membrane</keyword>
<dbReference type="RefSeq" id="WP_116385906.1">
    <property type="nucleotide sequence ID" value="NZ_LS483234.1"/>
</dbReference>
<name>A0A375JCH4_9BURK</name>
<dbReference type="SUPFAM" id="SSF103473">
    <property type="entry name" value="MFS general substrate transporter"/>
    <property type="match status" value="1"/>
</dbReference>
<keyword evidence="4 6" id="KW-1133">Transmembrane helix</keyword>
<feature type="transmembrane region" description="Helical" evidence="6">
    <location>
        <begin position="344"/>
        <end position="364"/>
    </location>
</feature>
<reference evidence="7 8" key="1">
    <citation type="submission" date="2018-01" db="EMBL/GenBank/DDBJ databases">
        <authorList>
            <person name="Gaut B.S."/>
            <person name="Morton B.R."/>
            <person name="Clegg M.T."/>
            <person name="Duvall M.R."/>
        </authorList>
    </citation>
    <scope>NUCLEOTIDE SEQUENCE [LARGE SCALE GENOMIC DNA]</scope>
    <source>
        <strain evidence="7">Cupriavidus taiwanensis cmp 52</strain>
    </source>
</reference>
<feature type="transmembrane region" description="Helical" evidence="6">
    <location>
        <begin position="311"/>
        <end position="332"/>
    </location>
</feature>
<dbReference type="PANTHER" id="PTHR23513:SF6">
    <property type="entry name" value="MAJOR FACILITATOR SUPERFAMILY ASSOCIATED DOMAIN-CONTAINING PROTEIN"/>
    <property type="match status" value="1"/>
</dbReference>
<evidence type="ECO:0000256" key="1">
    <source>
        <dbReference type="ARBA" id="ARBA00004651"/>
    </source>
</evidence>
<dbReference type="InterPro" id="IPR036259">
    <property type="entry name" value="MFS_trans_sf"/>
</dbReference>
<feature type="transmembrane region" description="Helical" evidence="6">
    <location>
        <begin position="285"/>
        <end position="305"/>
    </location>
</feature>
<dbReference type="GO" id="GO:0005886">
    <property type="term" value="C:plasma membrane"/>
    <property type="evidence" value="ECO:0007669"/>
    <property type="project" value="UniProtKB-SubCell"/>
</dbReference>
<gene>
    <name evidence="7" type="ORF">CBM2634_B190090</name>
</gene>
<dbReference type="EMBL" id="OVTA01000042">
    <property type="protein sequence ID" value="SPS01256.1"/>
    <property type="molecule type" value="Genomic_DNA"/>
</dbReference>
<feature type="transmembrane region" description="Helical" evidence="6">
    <location>
        <begin position="89"/>
        <end position="110"/>
    </location>
</feature>
<dbReference type="InterPro" id="IPR011701">
    <property type="entry name" value="MFS"/>
</dbReference>
<keyword evidence="2" id="KW-1003">Cell membrane</keyword>
<dbReference type="Pfam" id="PF07690">
    <property type="entry name" value="MFS_1"/>
    <property type="match status" value="1"/>
</dbReference>
<evidence type="ECO:0000256" key="4">
    <source>
        <dbReference type="ARBA" id="ARBA00022989"/>
    </source>
</evidence>
<keyword evidence="3 6" id="KW-0812">Transmembrane</keyword>
<feature type="transmembrane region" description="Helical" evidence="6">
    <location>
        <begin position="370"/>
        <end position="391"/>
    </location>
</feature>